<sequence>MALTADDYRRLTRLDASAMNTKSRAEAARKMVEALERLKGAEDGESLYDSYWLTHKLGNLLLEIGDTESATEWLMQSMDYWQQYKARSLV</sequence>
<dbReference type="Proteomes" id="UP000664277">
    <property type="component" value="Unassembled WGS sequence"/>
</dbReference>
<reference evidence="1" key="1">
    <citation type="submission" date="2021-02" db="EMBL/GenBank/DDBJ databases">
        <title>Genome-Resolved Metagenomics of a Microbial Community Performing Photosynthetic Biological Nutrient Removal.</title>
        <authorList>
            <person name="Mcdaniel E.A."/>
        </authorList>
    </citation>
    <scope>NUCLEOTIDE SEQUENCE</scope>
    <source>
        <strain evidence="1">UWPOB_OBS1</strain>
    </source>
</reference>
<organism evidence="1 2">
    <name type="scientific">Candidatus Obscuribacter phosphatis</name>
    <dbReference type="NCBI Taxonomy" id="1906157"/>
    <lineage>
        <taxon>Bacteria</taxon>
        <taxon>Bacillati</taxon>
        <taxon>Candidatus Melainabacteria</taxon>
        <taxon>Candidatus Obscuribacterales</taxon>
        <taxon>Candidatus Obscuribacteraceae</taxon>
        <taxon>Candidatus Obscuribacter</taxon>
    </lineage>
</organism>
<name>A0A8J7TPV3_9BACT</name>
<dbReference type="AlphaFoldDB" id="A0A8J7TPV3"/>
<evidence type="ECO:0000313" key="1">
    <source>
        <dbReference type="EMBL" id="MBN8662413.1"/>
    </source>
</evidence>
<dbReference type="EMBL" id="JAFLCK010000038">
    <property type="protein sequence ID" value="MBN8662413.1"/>
    <property type="molecule type" value="Genomic_DNA"/>
</dbReference>
<accession>A0A8J7TPV3</accession>
<evidence type="ECO:0008006" key="3">
    <source>
        <dbReference type="Google" id="ProtNLM"/>
    </source>
</evidence>
<comment type="caution">
    <text evidence="1">The sequence shown here is derived from an EMBL/GenBank/DDBJ whole genome shotgun (WGS) entry which is preliminary data.</text>
</comment>
<evidence type="ECO:0000313" key="2">
    <source>
        <dbReference type="Proteomes" id="UP000664277"/>
    </source>
</evidence>
<protein>
    <recommendedName>
        <fullName evidence="3">Tetratricopeptide repeat protein</fullName>
    </recommendedName>
</protein>
<gene>
    <name evidence="1" type="ORF">J0M35_18735</name>
</gene>
<proteinExistence type="predicted"/>